<evidence type="ECO:0000256" key="1">
    <source>
        <dbReference type="SAM" id="MobiDB-lite"/>
    </source>
</evidence>
<protein>
    <recommendedName>
        <fullName evidence="2">DUF7948 domain-containing protein</fullName>
    </recommendedName>
</protein>
<evidence type="ECO:0000259" key="2">
    <source>
        <dbReference type="Pfam" id="PF25778"/>
    </source>
</evidence>
<dbReference type="InterPro" id="IPR057708">
    <property type="entry name" value="DUF7948"/>
</dbReference>
<gene>
    <name evidence="3" type="ORF">LCGC14_1170990</name>
</gene>
<dbReference type="EMBL" id="LAZR01005784">
    <property type="protein sequence ID" value="KKM97152.1"/>
    <property type="molecule type" value="Genomic_DNA"/>
</dbReference>
<feature type="non-terminal residue" evidence="3">
    <location>
        <position position="278"/>
    </location>
</feature>
<comment type="caution">
    <text evidence="3">The sequence shown here is derived from an EMBL/GenBank/DDBJ whole genome shotgun (WGS) entry which is preliminary data.</text>
</comment>
<dbReference type="AlphaFoldDB" id="A0A0F9PVE2"/>
<proteinExistence type="predicted"/>
<feature type="region of interest" description="Disordered" evidence="1">
    <location>
        <begin position="102"/>
        <end position="130"/>
    </location>
</feature>
<accession>A0A0F9PVE2</accession>
<organism evidence="3">
    <name type="scientific">marine sediment metagenome</name>
    <dbReference type="NCBI Taxonomy" id="412755"/>
    <lineage>
        <taxon>unclassified sequences</taxon>
        <taxon>metagenomes</taxon>
        <taxon>ecological metagenomes</taxon>
    </lineage>
</organism>
<name>A0A0F9PVE2_9ZZZZ</name>
<sequence length="278" mass="29514">MSTNGFRFRVGVSLLLGLIWTSAALGQGPLFGPAVHYPAGDAPFSVAIGDLNGDQAVRLALRGVYFVPNQGQWADGGVRYGFRSRGLDVALRESALTLHLRRERSTADTTESADGAESSGRVSEPPTQIGGHWAPHSRAGFCHHAAGTLLESFCWAAHSRTGFCYPLLERGAYAEARDSRLVPGIPLSARSVRPASAGVLRGSGGDALEDESLVLRVTFPGSNAADPIGVRPRAARFNYFLGDDESKWRSGVPSFGAVVYEDLYDGIDLHVTGSDAGV</sequence>
<feature type="domain" description="DUF7948" evidence="2">
    <location>
        <begin position="212"/>
        <end position="275"/>
    </location>
</feature>
<dbReference type="Pfam" id="PF25778">
    <property type="entry name" value="DUF7948"/>
    <property type="match status" value="1"/>
</dbReference>
<evidence type="ECO:0000313" key="3">
    <source>
        <dbReference type="EMBL" id="KKM97152.1"/>
    </source>
</evidence>
<reference evidence="3" key="1">
    <citation type="journal article" date="2015" name="Nature">
        <title>Complex archaea that bridge the gap between prokaryotes and eukaryotes.</title>
        <authorList>
            <person name="Spang A."/>
            <person name="Saw J.H."/>
            <person name="Jorgensen S.L."/>
            <person name="Zaremba-Niedzwiedzka K."/>
            <person name="Martijn J."/>
            <person name="Lind A.E."/>
            <person name="van Eijk R."/>
            <person name="Schleper C."/>
            <person name="Guy L."/>
            <person name="Ettema T.J."/>
        </authorList>
    </citation>
    <scope>NUCLEOTIDE SEQUENCE</scope>
</reference>